<dbReference type="Pfam" id="PF05699">
    <property type="entry name" value="Dimer_Tnp_hAT"/>
    <property type="match status" value="1"/>
</dbReference>
<keyword evidence="3" id="KW-1185">Reference proteome</keyword>
<dbReference type="EMBL" id="JAEPRC010000640">
    <property type="protein sequence ID" value="KAG2193567.1"/>
    <property type="molecule type" value="Genomic_DNA"/>
</dbReference>
<dbReference type="PANTHER" id="PTHR46481">
    <property type="entry name" value="ZINC FINGER BED DOMAIN-CONTAINING PROTEIN 4"/>
    <property type="match status" value="1"/>
</dbReference>
<name>A0A8H7UTI8_9FUNG</name>
<dbReference type="InterPro" id="IPR008906">
    <property type="entry name" value="HATC_C_dom"/>
</dbReference>
<sequence length="477" mass="54563">MRTLVEQQSKLNYGGGVKALMSGLTSKSFVFSGSSTSSFLSHLTSTNSGHGLTLTKHQTIIYAMQDEIEKAKAQAAQLAALTSSSTSTLDSSIVRVNQKTLENNSDDGYNDEECDDEESNHVVGYDEKFNIHEPEYFTETPIEKLRLGYIPSSWNITKDMIEIFLILKDAYNHVIPGSEELKDACYINQEGLQYLERLGDYRNIFHATTLFLYSQSVIFNFLENFIADSEDEEDLDIISLVHASRLELQKLSLYYQRTDDCPEFVLINEQEKACRSEYKSFFNIEVYATIIDGPESNTLLNEKVIWYIRKEKIKDSMKQQRPRNISIKDLITEAGQRELIEYLTSDDTEGFPTQEFFFETRVSDNYKNKVITLNNININEEGYGSQQFMELLLETSSVVVTDSKQSLGYWKHYQHKYANLSRFARKILVIPATSVASEKLFLLAKRTVNSNRANLSETNAEYIVLASSWMKDLKEAS</sequence>
<protein>
    <recommendedName>
        <fullName evidence="1">HAT C-terminal dimerisation domain-containing protein</fullName>
    </recommendedName>
</protein>
<comment type="caution">
    <text evidence="2">The sequence shown here is derived from an EMBL/GenBank/DDBJ whole genome shotgun (WGS) entry which is preliminary data.</text>
</comment>
<dbReference type="PANTHER" id="PTHR46481:SF7">
    <property type="entry name" value="ZINC FINGER BED DOMAIN-CONTAINING PROTEIN RICESLEEPER 2-LIKE"/>
    <property type="match status" value="1"/>
</dbReference>
<dbReference type="AlphaFoldDB" id="A0A8H7UTI8"/>
<dbReference type="GO" id="GO:0046983">
    <property type="term" value="F:protein dimerization activity"/>
    <property type="evidence" value="ECO:0007669"/>
    <property type="project" value="InterPro"/>
</dbReference>
<dbReference type="Proteomes" id="UP000650833">
    <property type="component" value="Unassembled WGS sequence"/>
</dbReference>
<evidence type="ECO:0000259" key="1">
    <source>
        <dbReference type="Pfam" id="PF05699"/>
    </source>
</evidence>
<organism evidence="2 3">
    <name type="scientific">Mucor plumbeus</name>
    <dbReference type="NCBI Taxonomy" id="97098"/>
    <lineage>
        <taxon>Eukaryota</taxon>
        <taxon>Fungi</taxon>
        <taxon>Fungi incertae sedis</taxon>
        <taxon>Mucoromycota</taxon>
        <taxon>Mucoromycotina</taxon>
        <taxon>Mucoromycetes</taxon>
        <taxon>Mucorales</taxon>
        <taxon>Mucorineae</taxon>
        <taxon>Mucoraceae</taxon>
        <taxon>Mucor</taxon>
    </lineage>
</organism>
<feature type="domain" description="HAT C-terminal dimerisation" evidence="1">
    <location>
        <begin position="404"/>
        <end position="470"/>
    </location>
</feature>
<evidence type="ECO:0000313" key="3">
    <source>
        <dbReference type="Proteomes" id="UP000650833"/>
    </source>
</evidence>
<proteinExistence type="predicted"/>
<accession>A0A8H7UTI8</accession>
<gene>
    <name evidence="2" type="ORF">INT46_011655</name>
</gene>
<evidence type="ECO:0000313" key="2">
    <source>
        <dbReference type="EMBL" id="KAG2193567.1"/>
    </source>
</evidence>
<dbReference type="SUPFAM" id="SSF53098">
    <property type="entry name" value="Ribonuclease H-like"/>
    <property type="match status" value="1"/>
</dbReference>
<dbReference type="InterPro" id="IPR012337">
    <property type="entry name" value="RNaseH-like_sf"/>
</dbReference>
<reference evidence="2" key="1">
    <citation type="submission" date="2020-12" db="EMBL/GenBank/DDBJ databases">
        <title>Metabolic potential, ecology and presence of endohyphal bacteria is reflected in genomic diversity of Mucoromycotina.</title>
        <authorList>
            <person name="Muszewska A."/>
            <person name="Okrasinska A."/>
            <person name="Steczkiewicz K."/>
            <person name="Drgas O."/>
            <person name="Orlowska M."/>
            <person name="Perlinska-Lenart U."/>
            <person name="Aleksandrzak-Piekarczyk T."/>
            <person name="Szatraj K."/>
            <person name="Zielenkiewicz U."/>
            <person name="Pilsyk S."/>
            <person name="Malc E."/>
            <person name="Mieczkowski P."/>
            <person name="Kruszewska J.S."/>
            <person name="Biernat P."/>
            <person name="Pawlowska J."/>
        </authorList>
    </citation>
    <scope>NUCLEOTIDE SEQUENCE</scope>
    <source>
        <strain evidence="2">CBS 226.32</strain>
    </source>
</reference>
<dbReference type="InterPro" id="IPR052035">
    <property type="entry name" value="ZnF_BED_domain_contain"/>
</dbReference>
<dbReference type="OrthoDB" id="1301613at2759"/>